<comment type="caution">
    <text evidence="2">The sequence shown here is derived from an EMBL/GenBank/DDBJ whole genome shotgun (WGS) entry which is preliminary data.</text>
</comment>
<dbReference type="EMBL" id="JBHUMJ010000003">
    <property type="protein sequence ID" value="MFD2701877.1"/>
    <property type="molecule type" value="Genomic_DNA"/>
</dbReference>
<dbReference type="RefSeq" id="WP_256209814.1">
    <property type="nucleotide sequence ID" value="NZ_JBHUMJ010000003.1"/>
</dbReference>
<dbReference type="Pfam" id="PF06283">
    <property type="entry name" value="ThuA"/>
    <property type="match status" value="1"/>
</dbReference>
<proteinExistence type="predicted"/>
<name>A0ABW5SQ32_9BACL</name>
<reference evidence="3" key="1">
    <citation type="journal article" date="2019" name="Int. J. Syst. Evol. Microbiol.">
        <title>The Global Catalogue of Microorganisms (GCM) 10K type strain sequencing project: providing services to taxonomists for standard genome sequencing and annotation.</title>
        <authorList>
            <consortium name="The Broad Institute Genomics Platform"/>
            <consortium name="The Broad Institute Genome Sequencing Center for Infectious Disease"/>
            <person name="Wu L."/>
            <person name="Ma J."/>
        </authorList>
    </citation>
    <scope>NUCLEOTIDE SEQUENCE [LARGE SCALE GENOMIC DNA]</scope>
    <source>
        <strain evidence="3">KCTC 33849</strain>
    </source>
</reference>
<evidence type="ECO:0000259" key="1">
    <source>
        <dbReference type="Pfam" id="PF06283"/>
    </source>
</evidence>
<dbReference type="InterPro" id="IPR029062">
    <property type="entry name" value="Class_I_gatase-like"/>
</dbReference>
<feature type="domain" description="ThuA-like" evidence="1">
    <location>
        <begin position="50"/>
        <end position="241"/>
    </location>
</feature>
<dbReference type="SUPFAM" id="SSF52317">
    <property type="entry name" value="Class I glutamine amidotransferase-like"/>
    <property type="match status" value="1"/>
</dbReference>
<protein>
    <submittedName>
        <fullName evidence="2">ThuA domain-containing protein</fullName>
    </submittedName>
</protein>
<evidence type="ECO:0000313" key="2">
    <source>
        <dbReference type="EMBL" id="MFD2701877.1"/>
    </source>
</evidence>
<gene>
    <name evidence="2" type="ORF">ACFSVM_15545</name>
</gene>
<evidence type="ECO:0000313" key="3">
    <source>
        <dbReference type="Proteomes" id="UP001597540"/>
    </source>
</evidence>
<dbReference type="InterPro" id="IPR029010">
    <property type="entry name" value="ThuA-like"/>
</dbReference>
<organism evidence="2 3">
    <name type="scientific">Paenibacillus shunpengii</name>
    <dbReference type="NCBI Taxonomy" id="2054424"/>
    <lineage>
        <taxon>Bacteria</taxon>
        <taxon>Bacillati</taxon>
        <taxon>Bacillota</taxon>
        <taxon>Bacilli</taxon>
        <taxon>Bacillales</taxon>
        <taxon>Paenibacillaceae</taxon>
        <taxon>Paenibacillus</taxon>
    </lineage>
</organism>
<dbReference type="Proteomes" id="UP001597540">
    <property type="component" value="Unassembled WGS sequence"/>
</dbReference>
<keyword evidence="3" id="KW-1185">Reference proteome</keyword>
<dbReference type="Gene3D" id="3.40.50.880">
    <property type="match status" value="1"/>
</dbReference>
<sequence length="249" mass="28228">MKKDSLTGKHIVFIAGEDEYMSEITLPQVAKEISDGHGARVTVLTASPEPKESANLPGLEKLASVDLIVLYLRFRELPEEQFRPLLAYVQSGKPILGFRTSTHSFRYPEGHPLEEWNSRFGIEVLGAPWIRHYGHSSSTDVSICRGAEHHPIVEGLPSSFHVRSWLYHVLPYPPEGAQLLLNGHTVDPELKEQTINAPRIQPVAWTRRNAWGGNVFMTTLGHPEEFTMPEFRRLINNAIHWLLKEDEGR</sequence>
<accession>A0ABW5SQ32</accession>